<dbReference type="GO" id="GO:0004674">
    <property type="term" value="F:protein serine/threonine kinase activity"/>
    <property type="evidence" value="ECO:0007669"/>
    <property type="project" value="TreeGrafter"/>
</dbReference>
<evidence type="ECO:0000313" key="3">
    <source>
        <dbReference type="EMBL" id="KAL1496177.1"/>
    </source>
</evidence>
<gene>
    <name evidence="3" type="ORF">AB1Y20_014794</name>
</gene>
<dbReference type="Pfam" id="PF07714">
    <property type="entry name" value="PK_Tyr_Ser-Thr"/>
    <property type="match status" value="2"/>
</dbReference>
<dbReference type="Proteomes" id="UP001515480">
    <property type="component" value="Unassembled WGS sequence"/>
</dbReference>
<sequence>MASERTSAASLDAASFSKKLKENVESQQTRRRSSLEALSIITNSTEYRHAVEKSSSPLLCRLSHMLEQGALFSEDELTHVRRLGEGGFAFVELYERDCGGGHKIEYAVKVMKDKKILPAATPYGEPRIVSVGAHERTQFLTEAVFLRSLRHKHVVGCFGCLREAEPVEGAPPPPPKLLMEYCPDGTLLGQLRRPRYSAAEAVRWLHGVALGMEYLHSSGGIHRDLKPENVLLKDGVAKVADFGLFRMERSLGSSNPQAPADDSSIKPNGSPELMRSFSGVPLCAKYPSMSHLLQPAEKEATRMTGTARYMAPELHVLHEREDFTNKVDVFSFGILAYELLSRKRAYAELEHLTMDQVAEAVHRRCLRPALPKAWAPAVRRLIQRAWAQQPEDRPSFTELAATISALQMEGENAPEGLARHFGLLEAGGVGSGSCACAIL</sequence>
<dbReference type="InterPro" id="IPR011009">
    <property type="entry name" value="Kinase-like_dom_sf"/>
</dbReference>
<evidence type="ECO:0000313" key="4">
    <source>
        <dbReference type="Proteomes" id="UP001515480"/>
    </source>
</evidence>
<dbReference type="AlphaFoldDB" id="A0AB34ICG2"/>
<proteinExistence type="predicted"/>
<dbReference type="PROSITE" id="PS00107">
    <property type="entry name" value="PROTEIN_KINASE_ATP"/>
    <property type="match status" value="1"/>
</dbReference>
<dbReference type="InterPro" id="IPR001245">
    <property type="entry name" value="Ser-Thr/Tyr_kinase_cat_dom"/>
</dbReference>
<accession>A0AB34ICG2</accession>
<dbReference type="SMART" id="SM00220">
    <property type="entry name" value="S_TKc"/>
    <property type="match status" value="1"/>
</dbReference>
<dbReference type="InterPro" id="IPR051681">
    <property type="entry name" value="Ser/Thr_Kinases-Pseudokinases"/>
</dbReference>
<dbReference type="EMBL" id="JBGBPQ010000030">
    <property type="protein sequence ID" value="KAL1496177.1"/>
    <property type="molecule type" value="Genomic_DNA"/>
</dbReference>
<keyword evidence="4" id="KW-1185">Reference proteome</keyword>
<dbReference type="GO" id="GO:0005524">
    <property type="term" value="F:ATP binding"/>
    <property type="evidence" value="ECO:0007669"/>
    <property type="project" value="UniProtKB-UniRule"/>
</dbReference>
<dbReference type="PANTHER" id="PTHR44329:SF289">
    <property type="entry name" value="SERINE_THREONINE-PROTEIN KINASE VIK"/>
    <property type="match status" value="1"/>
</dbReference>
<protein>
    <recommendedName>
        <fullName evidence="2">Protein kinase domain-containing protein</fullName>
    </recommendedName>
</protein>
<keyword evidence="1" id="KW-0067">ATP-binding</keyword>
<reference evidence="3 4" key="1">
    <citation type="journal article" date="2024" name="Science">
        <title>Giant polyketide synthase enzymes in the biosynthesis of giant marine polyether toxins.</title>
        <authorList>
            <person name="Fallon T.R."/>
            <person name="Shende V.V."/>
            <person name="Wierzbicki I.H."/>
            <person name="Pendleton A.L."/>
            <person name="Watervoot N.F."/>
            <person name="Auber R.P."/>
            <person name="Gonzalez D.J."/>
            <person name="Wisecaver J.H."/>
            <person name="Moore B.S."/>
        </authorList>
    </citation>
    <scope>NUCLEOTIDE SEQUENCE [LARGE SCALE GENOMIC DNA]</scope>
    <source>
        <strain evidence="3 4">12B1</strain>
    </source>
</reference>
<dbReference type="Gene3D" id="1.10.510.10">
    <property type="entry name" value="Transferase(Phosphotransferase) domain 1"/>
    <property type="match status" value="2"/>
</dbReference>
<dbReference type="InterPro" id="IPR017441">
    <property type="entry name" value="Protein_kinase_ATP_BS"/>
</dbReference>
<organism evidence="3 4">
    <name type="scientific">Prymnesium parvum</name>
    <name type="common">Toxic golden alga</name>
    <dbReference type="NCBI Taxonomy" id="97485"/>
    <lineage>
        <taxon>Eukaryota</taxon>
        <taxon>Haptista</taxon>
        <taxon>Haptophyta</taxon>
        <taxon>Prymnesiophyceae</taxon>
        <taxon>Prymnesiales</taxon>
        <taxon>Prymnesiaceae</taxon>
        <taxon>Prymnesium</taxon>
    </lineage>
</organism>
<dbReference type="PANTHER" id="PTHR44329">
    <property type="entry name" value="SERINE/THREONINE-PROTEIN KINASE TNNI3K-RELATED"/>
    <property type="match status" value="1"/>
</dbReference>
<dbReference type="SUPFAM" id="SSF56112">
    <property type="entry name" value="Protein kinase-like (PK-like)"/>
    <property type="match status" value="1"/>
</dbReference>
<dbReference type="InterPro" id="IPR000719">
    <property type="entry name" value="Prot_kinase_dom"/>
</dbReference>
<comment type="caution">
    <text evidence="3">The sequence shown here is derived from an EMBL/GenBank/DDBJ whole genome shotgun (WGS) entry which is preliminary data.</text>
</comment>
<evidence type="ECO:0000256" key="1">
    <source>
        <dbReference type="PROSITE-ProRule" id="PRU10141"/>
    </source>
</evidence>
<evidence type="ECO:0000259" key="2">
    <source>
        <dbReference type="PROSITE" id="PS50011"/>
    </source>
</evidence>
<name>A0AB34ICG2_PRYPA</name>
<dbReference type="PROSITE" id="PS50011">
    <property type="entry name" value="PROTEIN_KINASE_DOM"/>
    <property type="match status" value="1"/>
</dbReference>
<feature type="domain" description="Protein kinase" evidence="2">
    <location>
        <begin position="77"/>
        <end position="406"/>
    </location>
</feature>
<keyword evidence="1" id="KW-0547">Nucleotide-binding</keyword>
<feature type="binding site" evidence="1">
    <location>
        <position position="109"/>
    </location>
    <ligand>
        <name>ATP</name>
        <dbReference type="ChEBI" id="CHEBI:30616"/>
    </ligand>
</feature>